<dbReference type="Gene3D" id="2.130.10.10">
    <property type="entry name" value="YVTN repeat-like/Quinoprotein amine dehydrogenase"/>
    <property type="match status" value="1"/>
</dbReference>
<evidence type="ECO:0000256" key="2">
    <source>
        <dbReference type="ARBA" id="ARBA00022737"/>
    </source>
</evidence>
<name>A0A1R0H9D5_9FUNG</name>
<dbReference type="InterPro" id="IPR036322">
    <property type="entry name" value="WD40_repeat_dom_sf"/>
</dbReference>
<dbReference type="AlphaFoldDB" id="A0A1R0H9D5"/>
<dbReference type="PROSITE" id="PS00678">
    <property type="entry name" value="WD_REPEATS_1"/>
    <property type="match status" value="1"/>
</dbReference>
<dbReference type="Proteomes" id="UP000187455">
    <property type="component" value="Unassembled WGS sequence"/>
</dbReference>
<dbReference type="PROSITE" id="PS50294">
    <property type="entry name" value="WD_REPEATS_REGION"/>
    <property type="match status" value="1"/>
</dbReference>
<dbReference type="InterPro" id="IPR001680">
    <property type="entry name" value="WD40_rpt"/>
</dbReference>
<evidence type="ECO:0000313" key="5">
    <source>
        <dbReference type="Proteomes" id="UP000187455"/>
    </source>
</evidence>
<reference evidence="4 5" key="1">
    <citation type="journal article" date="2016" name="Mol. Biol. Evol.">
        <title>Genome-Wide Survey of Gut Fungi (Harpellales) Reveals the First Horizontally Transferred Ubiquitin Gene from a Mosquito Host.</title>
        <authorList>
            <person name="Wang Y."/>
            <person name="White M.M."/>
            <person name="Kvist S."/>
            <person name="Moncalvo J.M."/>
        </authorList>
    </citation>
    <scope>NUCLEOTIDE SEQUENCE [LARGE SCALE GENOMIC DNA]</scope>
    <source>
        <strain evidence="4 5">ALG-7-W6</strain>
    </source>
</reference>
<keyword evidence="5" id="KW-1185">Reference proteome</keyword>
<dbReference type="PANTHER" id="PTHR44218:SF6">
    <property type="entry name" value="PROTEIN SUPPRESSOR OF PHYA-105 1"/>
    <property type="match status" value="1"/>
</dbReference>
<dbReference type="PROSITE" id="PS50082">
    <property type="entry name" value="WD_REPEATS_2"/>
    <property type="match status" value="1"/>
</dbReference>
<keyword evidence="2" id="KW-0677">Repeat</keyword>
<dbReference type="EMBL" id="LSSL01000015">
    <property type="protein sequence ID" value="OLY85731.1"/>
    <property type="molecule type" value="Genomic_DNA"/>
</dbReference>
<protein>
    <submittedName>
        <fullName evidence="4">E3 ubiquitin-protein ligase COP1</fullName>
    </submittedName>
</protein>
<dbReference type="InterPro" id="IPR019775">
    <property type="entry name" value="WD40_repeat_CS"/>
</dbReference>
<organism evidence="4 5">
    <name type="scientific">Smittium mucronatum</name>
    <dbReference type="NCBI Taxonomy" id="133383"/>
    <lineage>
        <taxon>Eukaryota</taxon>
        <taxon>Fungi</taxon>
        <taxon>Fungi incertae sedis</taxon>
        <taxon>Zoopagomycota</taxon>
        <taxon>Kickxellomycotina</taxon>
        <taxon>Harpellomycetes</taxon>
        <taxon>Harpellales</taxon>
        <taxon>Legeriomycetaceae</taxon>
        <taxon>Smittium</taxon>
    </lineage>
</organism>
<evidence type="ECO:0000256" key="1">
    <source>
        <dbReference type="ARBA" id="ARBA00022574"/>
    </source>
</evidence>
<sequence length="221" mass="25391">MFAVSGITRKIKIYDYSVVQKQAGFWESAEKSKKNRSRWLDSVRNNMDKFDEENTVNEWWPFSSNDDSTDQVDQYSSAGPDFSISDLTVDNSDLKLKQVMPISPISEIVNRFKISCLSYNQYDKTLLACSDYEGLINVYDTSNKSMVVQFNEHEKRTWSVDFSKTEPNRLCSGSDDCRVKIWNLNNRRSNMTIEGKANVCCVRFSPEESNIVAFGSAGEWI</sequence>
<dbReference type="Pfam" id="PF00400">
    <property type="entry name" value="WD40"/>
    <property type="match status" value="1"/>
</dbReference>
<comment type="caution">
    <text evidence="4">The sequence shown here is derived from an EMBL/GenBank/DDBJ whole genome shotgun (WGS) entry which is preliminary data.</text>
</comment>
<dbReference type="OrthoDB" id="273771at2759"/>
<proteinExistence type="predicted"/>
<gene>
    <name evidence="4" type="ORF">AYI68_g75</name>
</gene>
<evidence type="ECO:0000256" key="3">
    <source>
        <dbReference type="PROSITE-ProRule" id="PRU00221"/>
    </source>
</evidence>
<dbReference type="InterPro" id="IPR015943">
    <property type="entry name" value="WD40/YVTN_repeat-like_dom_sf"/>
</dbReference>
<dbReference type="PANTHER" id="PTHR44218">
    <property type="entry name" value="PROTEIN SPA1-RELATED 2"/>
    <property type="match status" value="1"/>
</dbReference>
<evidence type="ECO:0000313" key="4">
    <source>
        <dbReference type="EMBL" id="OLY85731.1"/>
    </source>
</evidence>
<dbReference type="SUPFAM" id="SSF50978">
    <property type="entry name" value="WD40 repeat-like"/>
    <property type="match status" value="1"/>
</dbReference>
<dbReference type="STRING" id="133383.A0A1R0H9D5"/>
<accession>A0A1R0H9D5</accession>
<dbReference type="InterPro" id="IPR044630">
    <property type="entry name" value="SPA1/2/3/4"/>
</dbReference>
<feature type="repeat" description="WD" evidence="3">
    <location>
        <begin position="150"/>
        <end position="192"/>
    </location>
</feature>
<keyword evidence="1 3" id="KW-0853">WD repeat</keyword>
<dbReference type="SMART" id="SM00320">
    <property type="entry name" value="WD40"/>
    <property type="match status" value="2"/>
</dbReference>